<keyword evidence="2" id="KW-1185">Reference proteome</keyword>
<evidence type="ECO:0000313" key="2">
    <source>
        <dbReference type="Proteomes" id="UP001163823"/>
    </source>
</evidence>
<sequence length="19" mass="2186">MDKLTLTRQFGIQFGIFLG</sequence>
<comment type="caution">
    <text evidence="1">The sequence shown here is derived from an EMBL/GenBank/DDBJ whole genome shotgun (WGS) entry which is preliminary data.</text>
</comment>
<accession>A0AAD7KKZ5</accession>
<protein>
    <submittedName>
        <fullName evidence="1">Uncharacterized protein</fullName>
    </submittedName>
</protein>
<gene>
    <name evidence="1" type="ORF">O6P43_035558</name>
</gene>
<evidence type="ECO:0000313" key="1">
    <source>
        <dbReference type="EMBL" id="KAJ7941389.1"/>
    </source>
</evidence>
<dbReference type="KEGG" id="qsa:O6P43_035558"/>
<dbReference type="EMBL" id="JARAOO010000300">
    <property type="protein sequence ID" value="KAJ7941389.1"/>
    <property type="molecule type" value="Genomic_DNA"/>
</dbReference>
<proteinExistence type="predicted"/>
<dbReference type="AlphaFoldDB" id="A0AAD7KKZ5"/>
<name>A0AAD7KKZ5_QUISA</name>
<dbReference type="Proteomes" id="UP001163823">
    <property type="component" value="Unassembled WGS sequence"/>
</dbReference>
<feature type="non-terminal residue" evidence="1">
    <location>
        <position position="19"/>
    </location>
</feature>
<reference evidence="1" key="1">
    <citation type="journal article" date="2023" name="Science">
        <title>Elucidation of the pathway for biosynthesis of saponin adjuvants from the soapbark tree.</title>
        <authorList>
            <person name="Reed J."/>
            <person name="Orme A."/>
            <person name="El-Demerdash A."/>
            <person name="Owen C."/>
            <person name="Martin L.B.B."/>
            <person name="Misra R.C."/>
            <person name="Kikuchi S."/>
            <person name="Rejzek M."/>
            <person name="Martin A.C."/>
            <person name="Harkess A."/>
            <person name="Leebens-Mack J."/>
            <person name="Louveau T."/>
            <person name="Stephenson M.J."/>
            <person name="Osbourn A."/>
        </authorList>
    </citation>
    <scope>NUCLEOTIDE SEQUENCE</scope>
    <source>
        <strain evidence="1">S10</strain>
    </source>
</reference>
<organism evidence="1 2">
    <name type="scientific">Quillaja saponaria</name>
    <name type="common">Soap bark tree</name>
    <dbReference type="NCBI Taxonomy" id="32244"/>
    <lineage>
        <taxon>Eukaryota</taxon>
        <taxon>Viridiplantae</taxon>
        <taxon>Streptophyta</taxon>
        <taxon>Embryophyta</taxon>
        <taxon>Tracheophyta</taxon>
        <taxon>Spermatophyta</taxon>
        <taxon>Magnoliopsida</taxon>
        <taxon>eudicotyledons</taxon>
        <taxon>Gunneridae</taxon>
        <taxon>Pentapetalae</taxon>
        <taxon>rosids</taxon>
        <taxon>fabids</taxon>
        <taxon>Fabales</taxon>
        <taxon>Quillajaceae</taxon>
        <taxon>Quillaja</taxon>
    </lineage>
</organism>